<evidence type="ECO:0000256" key="6">
    <source>
        <dbReference type="HAMAP-Rule" id="MF_01659"/>
    </source>
</evidence>
<dbReference type="Pfam" id="PF02776">
    <property type="entry name" value="TPP_enzyme_N"/>
    <property type="match status" value="1"/>
</dbReference>
<evidence type="ECO:0000256" key="1">
    <source>
        <dbReference type="ARBA" id="ARBA00022679"/>
    </source>
</evidence>
<dbReference type="UniPathway" id="UPA00079"/>
<feature type="domain" description="Thiamine pyrophosphate enzyme N-terminal TPP-binding" evidence="9">
    <location>
        <begin position="2"/>
        <end position="110"/>
    </location>
</feature>
<comment type="function">
    <text evidence="6">Catalyzes the thiamine diphosphate-dependent decarboxylation of 2-oxoglutarate and the subsequent addition of the resulting succinic semialdehyde-thiamine pyrophosphate anion to isochorismate to yield 2-succinyl-5-enolpyruvyl-6-hydroxy-3-cyclohexene-1-carboxylate (SEPHCHC).</text>
</comment>
<evidence type="ECO:0000256" key="2">
    <source>
        <dbReference type="ARBA" id="ARBA00022723"/>
    </source>
</evidence>
<comment type="pathway">
    <text evidence="6">Quinol/quinone metabolism; menaquinone biosynthesis.</text>
</comment>
<keyword evidence="5 6" id="KW-0464">Manganese</keyword>
<name>A0A7W8B3Q7_STRST</name>
<dbReference type="GO" id="GO:0000287">
    <property type="term" value="F:magnesium ion binding"/>
    <property type="evidence" value="ECO:0007669"/>
    <property type="project" value="UniProtKB-UniRule"/>
</dbReference>
<dbReference type="NCBIfam" id="TIGR00173">
    <property type="entry name" value="menD"/>
    <property type="match status" value="1"/>
</dbReference>
<comment type="subunit">
    <text evidence="6">Homodimer.</text>
</comment>
<feature type="region of interest" description="Disordered" evidence="7">
    <location>
        <begin position="172"/>
        <end position="192"/>
    </location>
</feature>
<dbReference type="SUPFAM" id="SSF52518">
    <property type="entry name" value="Thiamin diphosphate-binding fold (THDP-binding)"/>
    <property type="match status" value="2"/>
</dbReference>
<comment type="caution">
    <text evidence="10">The sequence shown here is derived from an EMBL/GenBank/DDBJ whole genome shotgun (WGS) entry which is preliminary data.</text>
</comment>
<dbReference type="EMBL" id="JACHJD010000037">
    <property type="protein sequence ID" value="MBB5109758.1"/>
    <property type="molecule type" value="Genomic_DNA"/>
</dbReference>
<feature type="compositionally biased region" description="Basic and acidic residues" evidence="7">
    <location>
        <begin position="177"/>
        <end position="187"/>
    </location>
</feature>
<dbReference type="GO" id="GO:0030145">
    <property type="term" value="F:manganese ion binding"/>
    <property type="evidence" value="ECO:0007669"/>
    <property type="project" value="UniProtKB-UniRule"/>
</dbReference>
<protein>
    <recommendedName>
        <fullName evidence="6">2-succinyl-5-enolpyruvyl-6-hydroxy-3-cyclohexene-1-carboxylate synthase</fullName>
        <shortName evidence="6">SEPHCHC synthase</shortName>
        <ecNumber evidence="6">2.2.1.9</ecNumber>
    </recommendedName>
    <alternativeName>
        <fullName evidence="6">Menaquinone biosynthesis protein MenD</fullName>
    </alternativeName>
</protein>
<dbReference type="HAMAP" id="MF_01659">
    <property type="entry name" value="MenD"/>
    <property type="match status" value="1"/>
</dbReference>
<evidence type="ECO:0000313" key="10">
    <source>
        <dbReference type="EMBL" id="MBB5109758.1"/>
    </source>
</evidence>
<evidence type="ECO:0000256" key="7">
    <source>
        <dbReference type="SAM" id="MobiDB-lite"/>
    </source>
</evidence>
<keyword evidence="4 6" id="KW-0786">Thiamine pyrophosphate</keyword>
<comment type="similarity">
    <text evidence="6">Belongs to the TPP enzyme family. MenD subfamily.</text>
</comment>
<dbReference type="PANTHER" id="PTHR42916">
    <property type="entry name" value="2-SUCCINYL-5-ENOLPYRUVYL-6-HYDROXY-3-CYCLOHEXENE-1-CARBOXYLATE SYNTHASE"/>
    <property type="match status" value="1"/>
</dbReference>
<dbReference type="Gene3D" id="3.40.50.1220">
    <property type="entry name" value="TPP-binding domain"/>
    <property type="match status" value="1"/>
</dbReference>
<evidence type="ECO:0000256" key="4">
    <source>
        <dbReference type="ARBA" id="ARBA00023052"/>
    </source>
</evidence>
<keyword evidence="2 6" id="KW-0479">Metal-binding</keyword>
<keyword evidence="11" id="KW-1185">Reference proteome</keyword>
<dbReference type="InterPro" id="IPR011766">
    <property type="entry name" value="TPP_enzyme_TPP-bd"/>
</dbReference>
<comment type="cofactor">
    <cofactor evidence="6">
        <name>Mg(2+)</name>
        <dbReference type="ChEBI" id="CHEBI:18420"/>
    </cofactor>
    <cofactor evidence="6">
        <name>Mn(2+)</name>
        <dbReference type="ChEBI" id="CHEBI:29035"/>
    </cofactor>
</comment>
<reference evidence="10 11" key="1">
    <citation type="submission" date="2020-08" db="EMBL/GenBank/DDBJ databases">
        <title>Genomic Encyclopedia of Type Strains, Phase III (KMG-III): the genomes of soil and plant-associated and newly described type strains.</title>
        <authorList>
            <person name="Whitman W."/>
        </authorList>
    </citation>
    <scope>NUCLEOTIDE SEQUENCE [LARGE SCALE GENOMIC DNA]</scope>
    <source>
        <strain evidence="10 11">CECT 3146</strain>
    </source>
</reference>
<dbReference type="Pfam" id="PF02775">
    <property type="entry name" value="TPP_enzyme_C"/>
    <property type="match status" value="1"/>
</dbReference>
<dbReference type="Gene3D" id="3.40.50.970">
    <property type="match status" value="2"/>
</dbReference>
<comment type="pathway">
    <text evidence="6">Quinol/quinone metabolism; 1,4-dihydroxy-2-naphthoate biosynthesis; 1,4-dihydroxy-2-naphthoate from chorismate: step 2/7.</text>
</comment>
<evidence type="ECO:0000256" key="5">
    <source>
        <dbReference type="ARBA" id="ARBA00023211"/>
    </source>
</evidence>
<dbReference type="CDD" id="cd07037">
    <property type="entry name" value="TPP_PYR_MenD"/>
    <property type="match status" value="1"/>
</dbReference>
<keyword evidence="3 6" id="KW-0460">Magnesium</keyword>
<dbReference type="AlphaFoldDB" id="A0A7W8B3Q7"/>
<dbReference type="UniPathway" id="UPA01057">
    <property type="reaction ID" value="UER00164"/>
</dbReference>
<accession>A0A7W8B3Q7</accession>
<proteinExistence type="inferred from homology"/>
<evidence type="ECO:0000259" key="9">
    <source>
        <dbReference type="Pfam" id="PF02776"/>
    </source>
</evidence>
<feature type="region of interest" description="Disordered" evidence="7">
    <location>
        <begin position="541"/>
        <end position="560"/>
    </location>
</feature>
<feature type="domain" description="Thiamine pyrophosphate enzyme TPP-binding" evidence="8">
    <location>
        <begin position="376"/>
        <end position="503"/>
    </location>
</feature>
<dbReference type="GO" id="GO:0030976">
    <property type="term" value="F:thiamine pyrophosphate binding"/>
    <property type="evidence" value="ECO:0007669"/>
    <property type="project" value="UniProtKB-UniRule"/>
</dbReference>
<dbReference type="PANTHER" id="PTHR42916:SF1">
    <property type="entry name" value="PROTEIN PHYLLO, CHLOROPLASTIC"/>
    <property type="match status" value="1"/>
</dbReference>
<keyword evidence="1 6" id="KW-0808">Transferase</keyword>
<dbReference type="EC" id="2.2.1.9" evidence="6"/>
<evidence type="ECO:0000259" key="8">
    <source>
        <dbReference type="Pfam" id="PF02775"/>
    </source>
</evidence>
<dbReference type="Proteomes" id="UP000549009">
    <property type="component" value="Unassembled WGS sequence"/>
</dbReference>
<dbReference type="InterPro" id="IPR012001">
    <property type="entry name" value="Thiamin_PyroP_enz_TPP-bd_dom"/>
</dbReference>
<comment type="catalytic activity">
    <reaction evidence="6">
        <text>isochorismate + 2-oxoglutarate + H(+) = 5-enolpyruvoyl-6-hydroxy-2-succinyl-cyclohex-3-ene-1-carboxylate + CO2</text>
        <dbReference type="Rhea" id="RHEA:25593"/>
        <dbReference type="ChEBI" id="CHEBI:15378"/>
        <dbReference type="ChEBI" id="CHEBI:16526"/>
        <dbReference type="ChEBI" id="CHEBI:16810"/>
        <dbReference type="ChEBI" id="CHEBI:29780"/>
        <dbReference type="ChEBI" id="CHEBI:58818"/>
        <dbReference type="EC" id="2.2.1.9"/>
    </reaction>
</comment>
<dbReference type="GO" id="GO:0009234">
    <property type="term" value="P:menaquinone biosynthetic process"/>
    <property type="evidence" value="ECO:0007669"/>
    <property type="project" value="UniProtKB-UniRule"/>
</dbReference>
<evidence type="ECO:0000256" key="3">
    <source>
        <dbReference type="ARBA" id="ARBA00022842"/>
    </source>
</evidence>
<sequence>MDELSRCGVGDVVISPGARSAPLAQAAYAHPRLRHHVRFDERSAGFLALGLTKGHGRPVPVICTSGTAAANLHPAVLEAAHSRLPLVILTADRPPELRGTGANQSTDQIKLYGHAVMYFAEVGPPELREGNNAYWRTLVCRALRAARAGPAHLNIALRDPLDFDCPTGPPSALAGRADGRPWTRLGDEAGQQQPVELDTARRGLVVAGDGIADPHSVVAFAEAANWPLLAEPYSNARYGPNAISTYQDLLSHPPTRARLMPESVLVVGRTGLSHELLGLYGSAVTHTVVDAHPQWADPTRTADLLLCALPRARKAADPDWLEAWKDAEKTARTALHDHLDQAALSEPRAVRDVLRLIPHDSLCLIGASMPIRDADRTMAPRRGPRIIANRGLSGIDGAVSTAIGAALAHQDGRAFAILGDLSLLHDANGLMIGPNQPRPDLTIIVINNDGGGIFSLVDHTCEAVGFEALFGTPHNVCIADLASAVNWRYSSITSMEDLPAFLAEPGPLIIEIRTERAANAAFHHQLRRYIHTALERTQFRTACDGPSAPKAEETSTQGTA</sequence>
<dbReference type="CDD" id="cd02009">
    <property type="entry name" value="TPP_SHCHC_synthase"/>
    <property type="match status" value="1"/>
</dbReference>
<evidence type="ECO:0000313" key="11">
    <source>
        <dbReference type="Proteomes" id="UP000549009"/>
    </source>
</evidence>
<keyword evidence="6" id="KW-0474">Menaquinone biosynthesis</keyword>
<dbReference type="InterPro" id="IPR004433">
    <property type="entry name" value="MenaQ_synth_MenD"/>
</dbReference>
<dbReference type="PIRSF" id="PIRSF004983">
    <property type="entry name" value="MenD"/>
    <property type="match status" value="1"/>
</dbReference>
<organism evidence="10 11">
    <name type="scientific">Streptomyces spectabilis</name>
    <dbReference type="NCBI Taxonomy" id="68270"/>
    <lineage>
        <taxon>Bacteria</taxon>
        <taxon>Bacillati</taxon>
        <taxon>Actinomycetota</taxon>
        <taxon>Actinomycetes</taxon>
        <taxon>Kitasatosporales</taxon>
        <taxon>Streptomycetaceae</taxon>
        <taxon>Streptomyces</taxon>
    </lineage>
</organism>
<dbReference type="InterPro" id="IPR029061">
    <property type="entry name" value="THDP-binding"/>
</dbReference>
<comment type="cofactor">
    <cofactor evidence="6">
        <name>thiamine diphosphate</name>
        <dbReference type="ChEBI" id="CHEBI:58937"/>
    </cofactor>
    <text evidence="6">Binds 1 thiamine pyrophosphate per subunit.</text>
</comment>
<gene>
    <name evidence="6" type="primary">menD</name>
    <name evidence="10" type="ORF">FHS40_008888</name>
</gene>
<dbReference type="GO" id="GO:0070204">
    <property type="term" value="F:2-succinyl-5-enolpyruvyl-6-hydroxy-3-cyclohexene-1-carboxylic-acid synthase activity"/>
    <property type="evidence" value="ECO:0007669"/>
    <property type="project" value="UniProtKB-UniRule"/>
</dbReference>